<evidence type="ECO:0000313" key="1">
    <source>
        <dbReference type="EMBL" id="MEG3439476.1"/>
    </source>
</evidence>
<comment type="caution">
    <text evidence="1">The sequence shown here is derived from an EMBL/GenBank/DDBJ whole genome shotgun (WGS) entry which is preliminary data.</text>
</comment>
<organism evidence="1 2">
    <name type="scientific">Pannus brasiliensis CCIBt3594</name>
    <dbReference type="NCBI Taxonomy" id="1427578"/>
    <lineage>
        <taxon>Bacteria</taxon>
        <taxon>Bacillati</taxon>
        <taxon>Cyanobacteriota</taxon>
        <taxon>Cyanophyceae</taxon>
        <taxon>Oscillatoriophycideae</taxon>
        <taxon>Chroococcales</taxon>
        <taxon>Microcystaceae</taxon>
        <taxon>Pannus</taxon>
    </lineage>
</organism>
<proteinExistence type="predicted"/>
<sequence length="74" mass="7832">MAPNFVTEMSVSFERGDFVEFDGLLAVVVGTDGDGRAPEGHVALWFGDPEGQRVSEGGTGGSRPEVLTVPIDYC</sequence>
<dbReference type="RefSeq" id="WP_332866960.1">
    <property type="nucleotide sequence ID" value="NZ_JBAFSM010000049.1"/>
</dbReference>
<name>A0AAW9R037_9CHRO</name>
<dbReference type="Proteomes" id="UP001328733">
    <property type="component" value="Unassembled WGS sequence"/>
</dbReference>
<accession>A0AAW9R037</accession>
<dbReference type="AlphaFoldDB" id="A0AAW9R037"/>
<protein>
    <submittedName>
        <fullName evidence="1">Uncharacterized protein</fullName>
    </submittedName>
</protein>
<reference evidence="1 2" key="1">
    <citation type="submission" date="2024-01" db="EMBL/GenBank/DDBJ databases">
        <title>Genomic insights into the taxonomy and metabolism of the cyanobacterium Pannus brasiliensis CCIBt3594.</title>
        <authorList>
            <person name="Machado M."/>
            <person name="Botero N.B."/>
            <person name="Andreote A.P.D."/>
            <person name="Feitosa A.M.T."/>
            <person name="Popin R."/>
            <person name="Sivonen K."/>
            <person name="Fiore M.F."/>
        </authorList>
    </citation>
    <scope>NUCLEOTIDE SEQUENCE [LARGE SCALE GENOMIC DNA]</scope>
    <source>
        <strain evidence="1 2">CCIBt3594</strain>
    </source>
</reference>
<keyword evidence="2" id="KW-1185">Reference proteome</keyword>
<dbReference type="EMBL" id="JBAFSM010000049">
    <property type="protein sequence ID" value="MEG3439476.1"/>
    <property type="molecule type" value="Genomic_DNA"/>
</dbReference>
<gene>
    <name evidence="1" type="ORF">V0288_20280</name>
</gene>
<evidence type="ECO:0000313" key="2">
    <source>
        <dbReference type="Proteomes" id="UP001328733"/>
    </source>
</evidence>